<keyword evidence="2" id="KW-0479">Metal-binding</keyword>
<dbReference type="PANTHER" id="PTHR47540:SF2">
    <property type="entry name" value="ZN(II)2CYS6 TRANSCRIPTION FACTOR (EUROFUNG)"/>
    <property type="match status" value="1"/>
</dbReference>
<dbReference type="GO" id="GO:0045944">
    <property type="term" value="P:positive regulation of transcription by RNA polymerase II"/>
    <property type="evidence" value="ECO:0007669"/>
    <property type="project" value="TreeGrafter"/>
</dbReference>
<dbReference type="InterPro" id="IPR051711">
    <property type="entry name" value="Stress_Response_Reg"/>
</dbReference>
<reference evidence="10 11" key="1">
    <citation type="journal article" date="2012" name="PLoS Pathog.">
        <title>Diverse lifestyles and strategies of plant pathogenesis encoded in the genomes of eighteen Dothideomycetes fungi.</title>
        <authorList>
            <person name="Ohm R.A."/>
            <person name="Feau N."/>
            <person name="Henrissat B."/>
            <person name="Schoch C.L."/>
            <person name="Horwitz B.A."/>
            <person name="Barry K.W."/>
            <person name="Condon B.J."/>
            <person name="Copeland A.C."/>
            <person name="Dhillon B."/>
            <person name="Glaser F."/>
            <person name="Hesse C.N."/>
            <person name="Kosti I."/>
            <person name="LaButti K."/>
            <person name="Lindquist E.A."/>
            <person name="Lucas S."/>
            <person name="Salamov A.A."/>
            <person name="Bradshaw R.E."/>
            <person name="Ciuffetti L."/>
            <person name="Hamelin R.C."/>
            <person name="Kema G.H.J."/>
            <person name="Lawrence C."/>
            <person name="Scott J.A."/>
            <person name="Spatafora J.W."/>
            <person name="Turgeon B.G."/>
            <person name="de Wit P.J.G.M."/>
            <person name="Zhong S."/>
            <person name="Goodwin S.B."/>
            <person name="Grigoriev I.V."/>
        </authorList>
    </citation>
    <scope>NUCLEOTIDE SEQUENCE [LARGE SCALE GENOMIC DNA]</scope>
    <source>
        <strain evidence="10 11">UAMH 10762</strain>
    </source>
</reference>
<dbReference type="CDD" id="cd12148">
    <property type="entry name" value="fungal_TF_MHR"/>
    <property type="match status" value="1"/>
</dbReference>
<dbReference type="InterPro" id="IPR007219">
    <property type="entry name" value="XnlR_reg_dom"/>
</dbReference>
<evidence type="ECO:0000256" key="6">
    <source>
        <dbReference type="ARBA" id="ARBA00023242"/>
    </source>
</evidence>
<dbReference type="OrthoDB" id="3037908at2759"/>
<dbReference type="Proteomes" id="UP000011761">
    <property type="component" value="Unassembled WGS sequence"/>
</dbReference>
<dbReference type="PROSITE" id="PS50048">
    <property type="entry name" value="ZN2_CY6_FUNGAL_2"/>
    <property type="match status" value="1"/>
</dbReference>
<evidence type="ECO:0000259" key="9">
    <source>
        <dbReference type="PROSITE" id="PS50048"/>
    </source>
</evidence>
<keyword evidence="8" id="KW-0812">Transmembrane</keyword>
<dbReference type="OMA" id="AYCHAVM"/>
<dbReference type="PROSITE" id="PS00463">
    <property type="entry name" value="ZN2_CY6_FUNGAL_1"/>
    <property type="match status" value="1"/>
</dbReference>
<dbReference type="Pfam" id="PF00172">
    <property type="entry name" value="Zn_clus"/>
    <property type="match status" value="1"/>
</dbReference>
<keyword evidence="4" id="KW-0238">DNA-binding</keyword>
<dbReference type="AlphaFoldDB" id="M2M9X1"/>
<dbReference type="CDD" id="cd00067">
    <property type="entry name" value="GAL4"/>
    <property type="match status" value="1"/>
</dbReference>
<keyword evidence="3" id="KW-0805">Transcription regulation</keyword>
<organism evidence="10 11">
    <name type="scientific">Baudoinia panamericana (strain UAMH 10762)</name>
    <name type="common">Angels' share fungus</name>
    <name type="synonym">Baudoinia compniacensis (strain UAMH 10762)</name>
    <dbReference type="NCBI Taxonomy" id="717646"/>
    <lineage>
        <taxon>Eukaryota</taxon>
        <taxon>Fungi</taxon>
        <taxon>Dikarya</taxon>
        <taxon>Ascomycota</taxon>
        <taxon>Pezizomycotina</taxon>
        <taxon>Dothideomycetes</taxon>
        <taxon>Dothideomycetidae</taxon>
        <taxon>Mycosphaerellales</taxon>
        <taxon>Teratosphaeriaceae</taxon>
        <taxon>Baudoinia</taxon>
    </lineage>
</organism>
<dbReference type="KEGG" id="bcom:BAUCODRAFT_141759"/>
<dbReference type="RefSeq" id="XP_007679492.1">
    <property type="nucleotide sequence ID" value="XM_007681302.1"/>
</dbReference>
<dbReference type="InterPro" id="IPR036864">
    <property type="entry name" value="Zn2-C6_fun-type_DNA-bd_sf"/>
</dbReference>
<evidence type="ECO:0000256" key="2">
    <source>
        <dbReference type="ARBA" id="ARBA00022723"/>
    </source>
</evidence>
<evidence type="ECO:0000313" key="11">
    <source>
        <dbReference type="Proteomes" id="UP000011761"/>
    </source>
</evidence>
<name>M2M9X1_BAUPA</name>
<evidence type="ECO:0000256" key="1">
    <source>
        <dbReference type="ARBA" id="ARBA00004123"/>
    </source>
</evidence>
<dbReference type="eggNOG" id="ENOG502S0TA">
    <property type="taxonomic scope" value="Eukaryota"/>
</dbReference>
<dbReference type="PANTHER" id="PTHR47540">
    <property type="entry name" value="THIAMINE REPRESSIBLE GENES REGULATORY PROTEIN THI5"/>
    <property type="match status" value="1"/>
</dbReference>
<dbReference type="EMBL" id="KB445560">
    <property type="protein sequence ID" value="EMC93251.1"/>
    <property type="molecule type" value="Genomic_DNA"/>
</dbReference>
<evidence type="ECO:0000256" key="8">
    <source>
        <dbReference type="SAM" id="Phobius"/>
    </source>
</evidence>
<evidence type="ECO:0000256" key="7">
    <source>
        <dbReference type="SAM" id="MobiDB-lite"/>
    </source>
</evidence>
<dbReference type="GO" id="GO:0005634">
    <property type="term" value="C:nucleus"/>
    <property type="evidence" value="ECO:0007669"/>
    <property type="project" value="UniProtKB-SubCell"/>
</dbReference>
<evidence type="ECO:0000313" key="10">
    <source>
        <dbReference type="EMBL" id="EMC93251.1"/>
    </source>
</evidence>
<keyword evidence="11" id="KW-1185">Reference proteome</keyword>
<dbReference type="Pfam" id="PF04082">
    <property type="entry name" value="Fungal_trans"/>
    <property type="match status" value="1"/>
</dbReference>
<feature type="domain" description="Zn(2)-C6 fungal-type" evidence="9">
    <location>
        <begin position="34"/>
        <end position="63"/>
    </location>
</feature>
<dbReference type="Gene3D" id="4.10.240.10">
    <property type="entry name" value="Zn(2)-C6 fungal-type DNA-binding domain"/>
    <property type="match status" value="1"/>
</dbReference>
<evidence type="ECO:0000256" key="4">
    <source>
        <dbReference type="ARBA" id="ARBA00023125"/>
    </source>
</evidence>
<sequence>MLSSPKRSYDEPCPSKNVTSGPENKRRVRKVTRACDCCKTKRIRCNGEKPCSCCIRKGTVCSYEAKYARGKPPMPQQPTAVSIYLDDGESVNGAQAQLNAHSRTRNPSTVERTTSADVRIDTDRLTYNYDALEHRSSRASPETEPAEIEGQYFDSKSGLTFLHRAWKRLAANGCPSDVSITDSVVNRQPLVMAGDSPFVSLDPSPTHESRLVQIMLETSTAVALLQYYFDVCVVTYRMFHRPTVEGWLRVILQNVRQPIAGSIGHARASCVLTILAIASYRQQKVSGHNTDGSGPLYQSDEYFGHATRLTDAETGLPQLESAQARLAQVLYLLQTSRTNQAWYVCGHALQIISALGLHRRSAGVRQATNLASKKDYIHLQCAKRTFWVAYTIEKYLAVVLGRPRHYHDEDIDQDFPDSVNDENMSSEGRVAVDSTDDCHVDALIFHAKLARIIDGISSDVYSIRRLAQAERVAAAHRQGRRLHEWRENLPYHLGSVKPSSLIPSLRRQAVALRLAHAHATMHAFRPFLLGNAKDRTTNPEVKNSIAECMGAARNALETVDLMVADQTLFHAFWWTSYVTFCALAVVYVWEIQKRRQVPWRDAVAEDDMESAALIKLAERCQEHLTRATESNSPKARYGVILEELRNAARQRVGRKQADLPEAMPAAEQGERLALPSRESGVLSDGLLSDLQMSLFNGTGTSPTMSSVLDGWQTTDWLDLDSSAFSAFDYVSSLSQDQWTGGNPS</sequence>
<dbReference type="GO" id="GO:0000981">
    <property type="term" value="F:DNA-binding transcription factor activity, RNA polymerase II-specific"/>
    <property type="evidence" value="ECO:0007669"/>
    <property type="project" value="InterPro"/>
</dbReference>
<keyword evidence="8" id="KW-1133">Transmembrane helix</keyword>
<proteinExistence type="predicted"/>
<keyword evidence="5" id="KW-0804">Transcription</keyword>
<dbReference type="GeneID" id="19108410"/>
<feature type="transmembrane region" description="Helical" evidence="8">
    <location>
        <begin position="571"/>
        <end position="589"/>
    </location>
</feature>
<evidence type="ECO:0000256" key="3">
    <source>
        <dbReference type="ARBA" id="ARBA00023015"/>
    </source>
</evidence>
<comment type="subcellular location">
    <subcellularLocation>
        <location evidence="1">Nucleus</location>
    </subcellularLocation>
</comment>
<protein>
    <recommendedName>
        <fullName evidence="9">Zn(2)-C6 fungal-type domain-containing protein</fullName>
    </recommendedName>
</protein>
<dbReference type="SUPFAM" id="SSF57701">
    <property type="entry name" value="Zn2/Cys6 DNA-binding domain"/>
    <property type="match status" value="1"/>
</dbReference>
<feature type="region of interest" description="Disordered" evidence="7">
    <location>
        <begin position="97"/>
        <end position="116"/>
    </location>
</feature>
<dbReference type="SMART" id="SM00066">
    <property type="entry name" value="GAL4"/>
    <property type="match status" value="1"/>
</dbReference>
<keyword evidence="8" id="KW-0472">Membrane</keyword>
<dbReference type="InterPro" id="IPR001138">
    <property type="entry name" value="Zn2Cys6_DnaBD"/>
</dbReference>
<keyword evidence="6" id="KW-0539">Nucleus</keyword>
<dbReference type="HOGENOM" id="CLU_009239_1_0_1"/>
<dbReference type="SMART" id="SM00906">
    <property type="entry name" value="Fungal_trans"/>
    <property type="match status" value="1"/>
</dbReference>
<accession>M2M9X1</accession>
<evidence type="ECO:0000256" key="5">
    <source>
        <dbReference type="ARBA" id="ARBA00023163"/>
    </source>
</evidence>
<dbReference type="GO" id="GO:0043565">
    <property type="term" value="F:sequence-specific DNA binding"/>
    <property type="evidence" value="ECO:0007669"/>
    <property type="project" value="TreeGrafter"/>
</dbReference>
<dbReference type="GO" id="GO:0006351">
    <property type="term" value="P:DNA-templated transcription"/>
    <property type="evidence" value="ECO:0007669"/>
    <property type="project" value="InterPro"/>
</dbReference>
<gene>
    <name evidence="10" type="ORF">BAUCODRAFT_141759</name>
</gene>
<feature type="region of interest" description="Disordered" evidence="7">
    <location>
        <begin position="1"/>
        <end position="25"/>
    </location>
</feature>
<dbReference type="GO" id="GO:0008270">
    <property type="term" value="F:zinc ion binding"/>
    <property type="evidence" value="ECO:0007669"/>
    <property type="project" value="InterPro"/>
</dbReference>